<proteinExistence type="predicted"/>
<dbReference type="EMBL" id="JBFCZG010000003">
    <property type="protein sequence ID" value="KAL3424945.1"/>
    <property type="molecule type" value="Genomic_DNA"/>
</dbReference>
<evidence type="ECO:0000313" key="2">
    <source>
        <dbReference type="Proteomes" id="UP001629113"/>
    </source>
</evidence>
<protein>
    <recommendedName>
        <fullName evidence="3">ATPase expression protein 2, mitochondrial</fullName>
    </recommendedName>
</protein>
<keyword evidence="2" id="KW-1185">Reference proteome</keyword>
<name>A0ABR4PNL2_9HELO</name>
<evidence type="ECO:0000313" key="1">
    <source>
        <dbReference type="EMBL" id="KAL3424945.1"/>
    </source>
</evidence>
<reference evidence="1 2" key="1">
    <citation type="submission" date="2024-06" db="EMBL/GenBank/DDBJ databases">
        <title>Complete genome of Phlyctema vagabunda strain 19-DSS-EL-015.</title>
        <authorList>
            <person name="Fiorenzani C."/>
        </authorList>
    </citation>
    <scope>NUCLEOTIDE SEQUENCE [LARGE SCALE GENOMIC DNA]</scope>
    <source>
        <strain evidence="1 2">19-DSS-EL-015</strain>
    </source>
</reference>
<evidence type="ECO:0008006" key="3">
    <source>
        <dbReference type="Google" id="ProtNLM"/>
    </source>
</evidence>
<accession>A0ABR4PNL2</accession>
<organism evidence="1 2">
    <name type="scientific">Phlyctema vagabunda</name>
    <dbReference type="NCBI Taxonomy" id="108571"/>
    <lineage>
        <taxon>Eukaryota</taxon>
        <taxon>Fungi</taxon>
        <taxon>Dikarya</taxon>
        <taxon>Ascomycota</taxon>
        <taxon>Pezizomycotina</taxon>
        <taxon>Leotiomycetes</taxon>
        <taxon>Helotiales</taxon>
        <taxon>Dermateaceae</taxon>
        <taxon>Phlyctema</taxon>
    </lineage>
</organism>
<comment type="caution">
    <text evidence="1">The sequence shown here is derived from an EMBL/GenBank/DDBJ whole genome shotgun (WGS) entry which is preliminary data.</text>
</comment>
<gene>
    <name evidence="1" type="ORF">PVAG01_04226</name>
</gene>
<dbReference type="Proteomes" id="UP001629113">
    <property type="component" value="Unassembled WGS sequence"/>
</dbReference>
<sequence>MMRRLRVCGYTNRPLFKPAIRRPFAQLRDIQDEGYDISPLVLELDAVDNTNVQKYEDLSSKKKESHLYGRKRFYASQYQLHLPRNKHVQVDKSSELVKTNVKTSIDIMRYILYGQFNPRKPLPKHLKTWIPRPIEKYYGQLGVELGSPFRGDLSRLLRDFETYKKESNELIRTIQLNPQAILVEIMGCTSFSVLRQKIYLLAESGDGCRFLVLHGMHISSAIYKSRKLEGHRLKSVEMSSFFLRLISMMATKEISPGTYICINGLDMAVSSHSVPAVRKYLEIAHQNQYKPSYRVRHAIRLLHHLIDPCKASQRTTLGWRDMSEVRKDIKNLLSGWDSVEAASRGDVRQPCFATLLGQQEEFGFEYLHALARIGASDMIWYEWTLRDTKVDPQARSAQHKWKQERAKQYIVALLICHEVARAKEILFTEPELASRFISSSTLDVSTVVGNVLKPDDKNLIELFRDELN</sequence>